<dbReference type="CDD" id="cd04280">
    <property type="entry name" value="ZnMc_astacin_like"/>
    <property type="match status" value="1"/>
</dbReference>
<keyword evidence="1 2" id="KW-0378">Hydrolase</keyword>
<dbReference type="Pfam" id="PF01400">
    <property type="entry name" value="Astacin"/>
    <property type="match status" value="1"/>
</dbReference>
<feature type="active site" evidence="1">
    <location>
        <position position="150"/>
    </location>
</feature>
<evidence type="ECO:0000256" key="2">
    <source>
        <dbReference type="RuleBase" id="RU361183"/>
    </source>
</evidence>
<evidence type="ECO:0000313" key="5">
    <source>
        <dbReference type="Proteomes" id="UP001652620"/>
    </source>
</evidence>
<organism evidence="5 6">
    <name type="scientific">Bactrocera dorsalis</name>
    <name type="common">Oriental fruit fly</name>
    <name type="synonym">Dacus dorsalis</name>
    <dbReference type="NCBI Taxonomy" id="27457"/>
    <lineage>
        <taxon>Eukaryota</taxon>
        <taxon>Metazoa</taxon>
        <taxon>Ecdysozoa</taxon>
        <taxon>Arthropoda</taxon>
        <taxon>Hexapoda</taxon>
        <taxon>Insecta</taxon>
        <taxon>Pterygota</taxon>
        <taxon>Neoptera</taxon>
        <taxon>Endopterygota</taxon>
        <taxon>Diptera</taxon>
        <taxon>Brachycera</taxon>
        <taxon>Muscomorpha</taxon>
        <taxon>Tephritoidea</taxon>
        <taxon>Tephritidae</taxon>
        <taxon>Bactrocera</taxon>
        <taxon>Bactrocera</taxon>
    </lineage>
</organism>
<comment type="cofactor">
    <cofactor evidence="1 2">
        <name>Zn(2+)</name>
        <dbReference type="ChEBI" id="CHEBI:29105"/>
    </cofactor>
    <text evidence="1 2">Binds 1 zinc ion per subunit.</text>
</comment>
<keyword evidence="5" id="KW-1185">Reference proteome</keyword>
<dbReference type="PROSITE" id="PS51864">
    <property type="entry name" value="ASTACIN"/>
    <property type="match status" value="1"/>
</dbReference>
<dbReference type="InParanoid" id="A0A6I9US32"/>
<evidence type="ECO:0000256" key="3">
    <source>
        <dbReference type="SAM" id="MobiDB-lite"/>
    </source>
</evidence>
<reference evidence="6" key="2">
    <citation type="submission" date="2025-08" db="UniProtKB">
        <authorList>
            <consortium name="RefSeq"/>
        </authorList>
    </citation>
    <scope>IDENTIFICATION</scope>
    <source>
        <tissue evidence="6">Adult</tissue>
    </source>
</reference>
<dbReference type="EC" id="3.4.24.-" evidence="2"/>
<dbReference type="PANTHER" id="PTHR10127:SF814">
    <property type="entry name" value="MEPRIN A SUBUNIT BETA"/>
    <property type="match status" value="1"/>
</dbReference>
<evidence type="ECO:0000259" key="4">
    <source>
        <dbReference type="PROSITE" id="PS51864"/>
    </source>
</evidence>
<dbReference type="GO" id="GO:0006508">
    <property type="term" value="P:proteolysis"/>
    <property type="evidence" value="ECO:0007669"/>
    <property type="project" value="UniProtKB-KW"/>
</dbReference>
<dbReference type="GO" id="GO:0008270">
    <property type="term" value="F:zinc ion binding"/>
    <property type="evidence" value="ECO:0007669"/>
    <property type="project" value="UniProtKB-UniRule"/>
</dbReference>
<protein>
    <recommendedName>
        <fullName evidence="2">Metalloendopeptidase</fullName>
        <ecNumber evidence="2">3.4.24.-</ecNumber>
    </recommendedName>
</protein>
<dbReference type="SUPFAM" id="SSF55486">
    <property type="entry name" value="Metalloproteases ('zincins'), catalytic domain"/>
    <property type="match status" value="1"/>
</dbReference>
<gene>
    <name evidence="6" type="primary">LOC105222071</name>
</gene>
<dbReference type="OrthoDB" id="291007at2759"/>
<accession>A0A6I9US32</accession>
<feature type="binding site" evidence="1">
    <location>
        <position position="149"/>
    </location>
    <ligand>
        <name>Zn(2+)</name>
        <dbReference type="ChEBI" id="CHEBI:29105"/>
        <note>catalytic</note>
    </ligand>
</feature>
<sequence>MKTFLNFVLLSVFSTSRSLPTNSDNNSTEQDPEENPGLFEGDIVLKLSSRNCMRNEEHHWPRGIVYFKFSEGSFEELQELFIRGAMKAIEEVSCIRFIEADDDQPYFLNITAMSRGCYSTVGFWNKVQTLNLKSYPIGKGCYRPGTIMHELLHTLGFYHMQNAYNRSKYVRVVRGNIKKGHEHNFKRYPRRMSSNFGQGYDYGSIMHYSSRAFSINGKKTIVPLQKVSKGVLGQRNGITQSDKKKLNKMYGCSKKKKKYTHE</sequence>
<feature type="domain" description="Peptidase M12A" evidence="4">
    <location>
        <begin position="51"/>
        <end position="253"/>
    </location>
</feature>
<keyword evidence="1 2" id="KW-0645">Protease</keyword>
<keyword evidence="1 2" id="KW-0482">Metalloprotease</keyword>
<dbReference type="InterPro" id="IPR001506">
    <property type="entry name" value="Peptidase_M12A"/>
</dbReference>
<comment type="caution">
    <text evidence="1">Lacks conserved residue(s) required for the propagation of feature annotation.</text>
</comment>
<feature type="signal peptide" evidence="2">
    <location>
        <begin position="1"/>
        <end position="18"/>
    </location>
</feature>
<proteinExistence type="predicted"/>
<dbReference type="KEGG" id="bdr:105222071"/>
<keyword evidence="2" id="KW-0732">Signal</keyword>
<feature type="region of interest" description="Disordered" evidence="3">
    <location>
        <begin position="18"/>
        <end position="37"/>
    </location>
</feature>
<dbReference type="Proteomes" id="UP001652620">
    <property type="component" value="Chromosome 1"/>
</dbReference>
<dbReference type="InterPro" id="IPR006026">
    <property type="entry name" value="Peptidase_Metallo"/>
</dbReference>
<evidence type="ECO:0000256" key="1">
    <source>
        <dbReference type="PROSITE-ProRule" id="PRU01211"/>
    </source>
</evidence>
<dbReference type="InterPro" id="IPR024079">
    <property type="entry name" value="MetalloPept_cat_dom_sf"/>
</dbReference>
<dbReference type="InterPro" id="IPR034035">
    <property type="entry name" value="Astacin-like_dom"/>
</dbReference>
<dbReference type="Gene3D" id="3.40.390.10">
    <property type="entry name" value="Collagenase (Catalytic Domain)"/>
    <property type="match status" value="1"/>
</dbReference>
<name>A0A6I9US32_BACDO</name>
<feature type="chain" id="PRO_5044990446" description="Metalloendopeptidase" evidence="2">
    <location>
        <begin position="19"/>
        <end position="262"/>
    </location>
</feature>
<feature type="binding site" evidence="1">
    <location>
        <position position="159"/>
    </location>
    <ligand>
        <name>Zn(2+)</name>
        <dbReference type="ChEBI" id="CHEBI:29105"/>
        <note>catalytic</note>
    </ligand>
</feature>
<reference evidence="5" key="1">
    <citation type="submission" date="2025-05" db="UniProtKB">
        <authorList>
            <consortium name="RefSeq"/>
        </authorList>
    </citation>
    <scope>NUCLEOTIDE SEQUENCE [LARGE SCALE GENOMIC DNA]</scope>
</reference>
<feature type="compositionally biased region" description="Polar residues" evidence="3">
    <location>
        <begin position="18"/>
        <end position="29"/>
    </location>
</feature>
<dbReference type="AlphaFoldDB" id="A0A6I9US32"/>
<dbReference type="GO" id="GO:0004222">
    <property type="term" value="F:metalloendopeptidase activity"/>
    <property type="evidence" value="ECO:0007669"/>
    <property type="project" value="UniProtKB-UniRule"/>
</dbReference>
<feature type="binding site" evidence="1">
    <location>
        <position position="153"/>
    </location>
    <ligand>
        <name>Zn(2+)</name>
        <dbReference type="ChEBI" id="CHEBI:29105"/>
        <note>catalytic</note>
    </ligand>
</feature>
<dbReference type="PRINTS" id="PR00480">
    <property type="entry name" value="ASTACIN"/>
</dbReference>
<keyword evidence="1 2" id="KW-0479">Metal-binding</keyword>
<evidence type="ECO:0000313" key="6">
    <source>
        <dbReference type="RefSeq" id="XP_011197558.2"/>
    </source>
</evidence>
<keyword evidence="1 2" id="KW-0862">Zinc</keyword>
<dbReference type="RefSeq" id="XP_011197558.2">
    <property type="nucleotide sequence ID" value="XM_011199256.2"/>
</dbReference>
<dbReference type="SMART" id="SM00235">
    <property type="entry name" value="ZnMc"/>
    <property type="match status" value="1"/>
</dbReference>
<dbReference type="PANTHER" id="PTHR10127">
    <property type="entry name" value="DISCOIDIN, CUB, EGF, LAMININ , AND ZINC METALLOPROTEASE DOMAIN CONTAINING"/>
    <property type="match status" value="1"/>
</dbReference>
<dbReference type="GeneID" id="105222071"/>